<dbReference type="EMBL" id="JACAZF010000008">
    <property type="protein sequence ID" value="KAF7296896.1"/>
    <property type="molecule type" value="Genomic_DNA"/>
</dbReference>
<evidence type="ECO:0000313" key="3">
    <source>
        <dbReference type="Proteomes" id="UP000636479"/>
    </source>
</evidence>
<sequence length="200" mass="22029">MRSTTGIFSLLVGFSLLFNIASASFMLYERDIEPAEIDLQLITNELDLLDLDLILLNATQFNITGPELDAPTLVAQINQEFTTLDQLTLGASMRVMACFSANGPATIEDADGFIHLAQTGYIPIIEDMLNRTEGLHPFFSKDAANLASLRNDLRLYNHSNSLYLANLTIASAPELLPVVRNITANITRAFQETLAVYGLF</sequence>
<comment type="caution">
    <text evidence="2">The sequence shown here is derived from an EMBL/GenBank/DDBJ whole genome shotgun (WGS) entry which is preliminary data.</text>
</comment>
<feature type="chain" id="PRO_5034091787" evidence="1">
    <location>
        <begin position="24"/>
        <end position="200"/>
    </location>
</feature>
<dbReference type="Proteomes" id="UP000636479">
    <property type="component" value="Unassembled WGS sequence"/>
</dbReference>
<evidence type="ECO:0000313" key="2">
    <source>
        <dbReference type="EMBL" id="KAF7296896.1"/>
    </source>
</evidence>
<keyword evidence="3" id="KW-1185">Reference proteome</keyword>
<reference evidence="2" key="1">
    <citation type="submission" date="2020-05" db="EMBL/GenBank/DDBJ databases">
        <title>Mycena genomes resolve the evolution of fungal bioluminescence.</title>
        <authorList>
            <person name="Tsai I.J."/>
        </authorList>
    </citation>
    <scope>NUCLEOTIDE SEQUENCE</scope>
    <source>
        <strain evidence="2">171206Taipei</strain>
    </source>
</reference>
<keyword evidence="1" id="KW-0732">Signal</keyword>
<evidence type="ECO:0000256" key="1">
    <source>
        <dbReference type="SAM" id="SignalP"/>
    </source>
</evidence>
<gene>
    <name evidence="2" type="ORF">MIND_00921400</name>
</gene>
<organism evidence="2 3">
    <name type="scientific">Mycena indigotica</name>
    <dbReference type="NCBI Taxonomy" id="2126181"/>
    <lineage>
        <taxon>Eukaryota</taxon>
        <taxon>Fungi</taxon>
        <taxon>Dikarya</taxon>
        <taxon>Basidiomycota</taxon>
        <taxon>Agaricomycotina</taxon>
        <taxon>Agaricomycetes</taxon>
        <taxon>Agaricomycetidae</taxon>
        <taxon>Agaricales</taxon>
        <taxon>Marasmiineae</taxon>
        <taxon>Mycenaceae</taxon>
        <taxon>Mycena</taxon>
    </lineage>
</organism>
<accession>A0A8H6VYV8</accession>
<protein>
    <submittedName>
        <fullName evidence="2">Uncharacterized protein</fullName>
    </submittedName>
</protein>
<dbReference type="GeneID" id="59348359"/>
<dbReference type="RefSeq" id="XP_037217255.1">
    <property type="nucleotide sequence ID" value="XM_037365843.1"/>
</dbReference>
<name>A0A8H6VYV8_9AGAR</name>
<dbReference type="OrthoDB" id="3030432at2759"/>
<feature type="signal peptide" evidence="1">
    <location>
        <begin position="1"/>
        <end position="23"/>
    </location>
</feature>
<dbReference type="AlphaFoldDB" id="A0A8H6VYV8"/>
<proteinExistence type="predicted"/>